<name>A0A1H9P457_BUTFI</name>
<evidence type="ECO:0000313" key="2">
    <source>
        <dbReference type="Proteomes" id="UP000182584"/>
    </source>
</evidence>
<sequence length="37" mass="4400">MKMLRLVNSMLTTKSVNNNQGFKSVELMRIRELQYII</sequence>
<protein>
    <submittedName>
        <fullName evidence="1">Uncharacterized protein</fullName>
    </submittedName>
</protein>
<dbReference type="Proteomes" id="UP000182584">
    <property type="component" value="Unassembled WGS sequence"/>
</dbReference>
<evidence type="ECO:0000313" key="1">
    <source>
        <dbReference type="EMBL" id="SER42901.1"/>
    </source>
</evidence>
<proteinExistence type="predicted"/>
<gene>
    <name evidence="1" type="ORF">SAMN04487884_105130</name>
</gene>
<dbReference type="EMBL" id="FOGJ01000005">
    <property type="protein sequence ID" value="SER42901.1"/>
    <property type="molecule type" value="Genomic_DNA"/>
</dbReference>
<dbReference type="AlphaFoldDB" id="A0A1H9P457"/>
<organism evidence="1 2">
    <name type="scientific">Butyrivibrio fibrisolvens</name>
    <dbReference type="NCBI Taxonomy" id="831"/>
    <lineage>
        <taxon>Bacteria</taxon>
        <taxon>Bacillati</taxon>
        <taxon>Bacillota</taxon>
        <taxon>Clostridia</taxon>
        <taxon>Lachnospirales</taxon>
        <taxon>Lachnospiraceae</taxon>
        <taxon>Butyrivibrio</taxon>
    </lineage>
</organism>
<reference evidence="1 2" key="1">
    <citation type="submission" date="2016-10" db="EMBL/GenBank/DDBJ databases">
        <authorList>
            <person name="de Groot N.N."/>
        </authorList>
    </citation>
    <scope>NUCLEOTIDE SEQUENCE [LARGE SCALE GENOMIC DNA]</scope>
    <source>
        <strain evidence="1 2">AR40</strain>
    </source>
</reference>
<accession>A0A1H9P457</accession>